<evidence type="ECO:0000256" key="7">
    <source>
        <dbReference type="ARBA" id="ARBA00023002"/>
    </source>
</evidence>
<keyword evidence="3 11" id="KW-0533">Nickel</keyword>
<feature type="binding site" evidence="11">
    <location>
        <position position="92"/>
    </location>
    <ligand>
        <name>Ni(2+)</name>
        <dbReference type="ChEBI" id="CHEBI:49786"/>
        <note>for nickel-dependent acireductone dioxygenase activity</note>
    </ligand>
</feature>
<protein>
    <recommendedName>
        <fullName evidence="11">Acireductone dioxygenase</fullName>
    </recommendedName>
    <alternativeName>
        <fullName evidence="11">Acireductone dioxygenase (Fe(2+)-requiring)</fullName>
        <shortName evidence="11">ARD'</shortName>
        <shortName evidence="11">Fe-ARD</shortName>
        <ecNumber evidence="11">1.13.11.54</ecNumber>
    </alternativeName>
    <alternativeName>
        <fullName evidence="11">Acireductone dioxygenase (Ni(2+)-requiring)</fullName>
        <shortName evidence="11">ARD</shortName>
        <shortName evidence="11">Ni-ARD</shortName>
        <ecNumber evidence="11">1.13.11.53</ecNumber>
    </alternativeName>
</protein>
<keyword evidence="8 11" id="KW-0408">Iron</keyword>
<evidence type="ECO:0000256" key="2">
    <source>
        <dbReference type="ARBA" id="ARBA00022490"/>
    </source>
</evidence>
<dbReference type="InterPro" id="IPR027496">
    <property type="entry name" value="ARD_euk"/>
</dbReference>
<dbReference type="InterPro" id="IPR004313">
    <property type="entry name" value="ARD"/>
</dbReference>
<dbReference type="GO" id="GO:0005634">
    <property type="term" value="C:nucleus"/>
    <property type="evidence" value="ECO:0007669"/>
    <property type="project" value="UniProtKB-SubCell"/>
</dbReference>
<dbReference type="Proteomes" id="UP000193642">
    <property type="component" value="Unassembled WGS sequence"/>
</dbReference>
<dbReference type="PANTHER" id="PTHR23418:SF0">
    <property type="entry name" value="ACIREDUCTONE DIOXYGENASE"/>
    <property type="match status" value="1"/>
</dbReference>
<dbReference type="AlphaFoldDB" id="A0A1Y2CSN5"/>
<comment type="catalytic activity">
    <reaction evidence="11">
        <text>1,2-dihydroxy-5-(methylsulfanyl)pent-1-en-3-one + O2 = 3-(methylsulfanyl)propanoate + CO + formate + 2 H(+)</text>
        <dbReference type="Rhea" id="RHEA:14161"/>
        <dbReference type="ChEBI" id="CHEBI:15378"/>
        <dbReference type="ChEBI" id="CHEBI:15379"/>
        <dbReference type="ChEBI" id="CHEBI:15740"/>
        <dbReference type="ChEBI" id="CHEBI:17245"/>
        <dbReference type="ChEBI" id="CHEBI:49016"/>
        <dbReference type="ChEBI" id="CHEBI:49252"/>
        <dbReference type="EC" id="1.13.11.53"/>
    </reaction>
</comment>
<comment type="function">
    <text evidence="11">Catalyzes 2 different reactions between oxygen and the acireductone 1,2-dihydroxy-3-keto-5-methylthiopentene (DHK-MTPene) depending upon the metal bound in the active site. Fe-containing acireductone dioxygenase (Fe-ARD) produces formate and 2-keto-4-methylthiobutyrate (KMTB), the alpha-ketoacid precursor of methionine in the methionine recycle pathway. Ni-containing acireductone dioxygenase (Ni-ARD) produces methylthiopropionate, carbon monoxide and formate, and does not lie on the methionine recycle pathway.</text>
</comment>
<dbReference type="GO" id="GO:0010309">
    <property type="term" value="F:acireductone dioxygenase [iron(II)-requiring] activity"/>
    <property type="evidence" value="ECO:0007669"/>
    <property type="project" value="UniProtKB-UniRule"/>
</dbReference>
<sequence length="244" mass="28664">MVSAWLFNDDKSDQRNPHQFSPNQPISLAELAEFGVLYFFIDAARGEAYYQSEIDKFAKARNYKNRDIINIHKDTFPNYDEKIKIFFEEHLHEDEEIRFVLDGSGYFDVRDKKDRWIRIAVKQGDLLILPAGIYHRFTLDTNNYIKPMRLFKEVPNGLQSTVTSQTQTRTPTVRSTSNNSSLSERSIPIQTTHALLRRLLRLNSTRFMLRLWKLRLERPTLVRSICTSSLLVIFLLLRRSMDST</sequence>
<dbReference type="CDD" id="cd02232">
    <property type="entry name" value="cupin_ARD"/>
    <property type="match status" value="1"/>
</dbReference>
<dbReference type="GO" id="GO:0010308">
    <property type="term" value="F:acireductone dioxygenase (Ni2+-requiring) activity"/>
    <property type="evidence" value="ECO:0007669"/>
    <property type="project" value="UniProtKB-UniRule"/>
</dbReference>
<keyword evidence="10 11" id="KW-0539">Nucleus</keyword>
<reference evidence="13 14" key="1">
    <citation type="submission" date="2016-07" db="EMBL/GenBank/DDBJ databases">
        <title>Pervasive Adenine N6-methylation of Active Genes in Fungi.</title>
        <authorList>
            <consortium name="DOE Joint Genome Institute"/>
            <person name="Mondo S.J."/>
            <person name="Dannebaum R.O."/>
            <person name="Kuo R.C."/>
            <person name="Labutti K."/>
            <person name="Haridas S."/>
            <person name="Kuo A."/>
            <person name="Salamov A."/>
            <person name="Ahrendt S.R."/>
            <person name="Lipzen A."/>
            <person name="Sullivan W."/>
            <person name="Andreopoulos W.B."/>
            <person name="Clum A."/>
            <person name="Lindquist E."/>
            <person name="Daum C."/>
            <person name="Ramamoorthy G.K."/>
            <person name="Gryganskyi A."/>
            <person name="Culley D."/>
            <person name="Magnuson J.K."/>
            <person name="James T.Y."/>
            <person name="O'Malley M.A."/>
            <person name="Stajich J.E."/>
            <person name="Spatafora J.W."/>
            <person name="Visel A."/>
            <person name="Grigoriev I.V."/>
        </authorList>
    </citation>
    <scope>NUCLEOTIDE SEQUENCE [LARGE SCALE GENOMIC DNA]</scope>
    <source>
        <strain evidence="13 14">JEL800</strain>
    </source>
</reference>
<keyword evidence="9 11" id="KW-0486">Methionine biosynthesis</keyword>
<dbReference type="GO" id="GO:0016151">
    <property type="term" value="F:nickel cation binding"/>
    <property type="evidence" value="ECO:0007669"/>
    <property type="project" value="UniProtKB-UniRule"/>
</dbReference>
<proteinExistence type="inferred from homology"/>
<evidence type="ECO:0000313" key="13">
    <source>
        <dbReference type="EMBL" id="ORY50049.1"/>
    </source>
</evidence>
<evidence type="ECO:0000313" key="14">
    <source>
        <dbReference type="Proteomes" id="UP000193642"/>
    </source>
</evidence>
<keyword evidence="4 11" id="KW-0028">Amino-acid biosynthesis</keyword>
<feature type="binding site" evidence="11">
    <location>
        <position position="96"/>
    </location>
    <ligand>
        <name>Fe(2+)</name>
        <dbReference type="ChEBI" id="CHEBI:29033"/>
        <note>for iron-dependent acireductone dioxygenase activity</note>
    </ligand>
</feature>
<accession>A0A1Y2CSN5</accession>
<evidence type="ECO:0000256" key="5">
    <source>
        <dbReference type="ARBA" id="ARBA00022723"/>
    </source>
</evidence>
<dbReference type="GO" id="GO:0005737">
    <property type="term" value="C:cytoplasm"/>
    <property type="evidence" value="ECO:0007669"/>
    <property type="project" value="UniProtKB-SubCell"/>
</dbReference>
<dbReference type="EMBL" id="MCGO01000008">
    <property type="protein sequence ID" value="ORY50049.1"/>
    <property type="molecule type" value="Genomic_DNA"/>
</dbReference>
<dbReference type="InterPro" id="IPR011051">
    <property type="entry name" value="RmlC_Cupin_sf"/>
</dbReference>
<keyword evidence="6 11" id="KW-0223">Dioxygenase</keyword>
<feature type="binding site" evidence="11">
    <location>
        <position position="135"/>
    </location>
    <ligand>
        <name>Ni(2+)</name>
        <dbReference type="ChEBI" id="CHEBI:49786"/>
        <note>for nickel-dependent acireductone dioxygenase activity</note>
    </ligand>
</feature>
<evidence type="ECO:0000256" key="8">
    <source>
        <dbReference type="ARBA" id="ARBA00023004"/>
    </source>
</evidence>
<name>A0A1Y2CSN5_9FUNG</name>
<feature type="binding site" evidence="11">
    <location>
        <position position="92"/>
    </location>
    <ligand>
        <name>Fe(2+)</name>
        <dbReference type="ChEBI" id="CHEBI:29033"/>
        <note>for iron-dependent acireductone dioxygenase activity</note>
    </ligand>
</feature>
<evidence type="ECO:0000256" key="4">
    <source>
        <dbReference type="ARBA" id="ARBA00022605"/>
    </source>
</evidence>
<organism evidence="13 14">
    <name type="scientific">Rhizoclosmatium globosum</name>
    <dbReference type="NCBI Taxonomy" id="329046"/>
    <lineage>
        <taxon>Eukaryota</taxon>
        <taxon>Fungi</taxon>
        <taxon>Fungi incertae sedis</taxon>
        <taxon>Chytridiomycota</taxon>
        <taxon>Chytridiomycota incertae sedis</taxon>
        <taxon>Chytridiomycetes</taxon>
        <taxon>Chytridiales</taxon>
        <taxon>Chytriomycetaceae</taxon>
        <taxon>Rhizoclosmatium</taxon>
    </lineage>
</organism>
<keyword evidence="14" id="KW-1185">Reference proteome</keyword>
<evidence type="ECO:0000256" key="12">
    <source>
        <dbReference type="SAM" id="MobiDB-lite"/>
    </source>
</evidence>
<comment type="caution">
    <text evidence="13">The sequence shown here is derived from an EMBL/GenBank/DDBJ whole genome shotgun (WGS) entry which is preliminary data.</text>
</comment>
<keyword evidence="7 11" id="KW-0560">Oxidoreductase</keyword>
<evidence type="ECO:0000256" key="3">
    <source>
        <dbReference type="ARBA" id="ARBA00022596"/>
    </source>
</evidence>
<gene>
    <name evidence="11" type="primary">ADI1</name>
    <name evidence="13" type="ORF">BCR33DRAFT_560597</name>
</gene>
<dbReference type="GO" id="GO:0005506">
    <property type="term" value="F:iron ion binding"/>
    <property type="evidence" value="ECO:0007669"/>
    <property type="project" value="UniProtKB-UniRule"/>
</dbReference>
<dbReference type="OrthoDB" id="1867259at2759"/>
<comment type="pathway">
    <text evidence="11">Amino-acid biosynthesis; L-methionine biosynthesis via salvage pathway; L-methionine from S-methyl-5-thio-alpha-D-ribose 1-phosphate: step 5/6.</text>
</comment>
<keyword evidence="2 11" id="KW-0963">Cytoplasm</keyword>
<dbReference type="InterPro" id="IPR014710">
    <property type="entry name" value="RmlC-like_jellyroll"/>
</dbReference>
<feature type="binding site" evidence="11">
    <location>
        <position position="90"/>
    </location>
    <ligand>
        <name>Ni(2+)</name>
        <dbReference type="ChEBI" id="CHEBI:49786"/>
        <note>for nickel-dependent acireductone dioxygenase activity</note>
    </ligand>
</feature>
<comment type="catalytic activity">
    <reaction evidence="1 11">
        <text>1,2-dihydroxy-5-(methylsulfanyl)pent-1-en-3-one + O2 = 4-methylsulfanyl-2-oxobutanoate + formate + 2 H(+)</text>
        <dbReference type="Rhea" id="RHEA:24504"/>
        <dbReference type="ChEBI" id="CHEBI:15378"/>
        <dbReference type="ChEBI" id="CHEBI:15379"/>
        <dbReference type="ChEBI" id="CHEBI:15740"/>
        <dbReference type="ChEBI" id="CHEBI:16723"/>
        <dbReference type="ChEBI" id="CHEBI:49252"/>
        <dbReference type="EC" id="1.13.11.54"/>
    </reaction>
</comment>
<feature type="region of interest" description="Disordered" evidence="12">
    <location>
        <begin position="161"/>
        <end position="182"/>
    </location>
</feature>
<evidence type="ECO:0000256" key="11">
    <source>
        <dbReference type="HAMAP-Rule" id="MF_03154"/>
    </source>
</evidence>
<evidence type="ECO:0000256" key="10">
    <source>
        <dbReference type="ARBA" id="ARBA00023242"/>
    </source>
</evidence>
<dbReference type="EC" id="1.13.11.53" evidence="11"/>
<feature type="binding site" evidence="11">
    <location>
        <position position="90"/>
    </location>
    <ligand>
        <name>Fe(2+)</name>
        <dbReference type="ChEBI" id="CHEBI:29033"/>
        <note>for iron-dependent acireductone dioxygenase activity</note>
    </ligand>
</feature>
<comment type="cofactor">
    <cofactor evidence="11">
        <name>Fe(2+)</name>
        <dbReference type="ChEBI" id="CHEBI:29033"/>
    </cofactor>
    <cofactor evidence="11">
        <name>Ni(2+)</name>
        <dbReference type="ChEBI" id="CHEBI:49786"/>
    </cofactor>
    <text evidence="11">Binds either 1 Fe or Ni cation per monomer. Iron-binding promotes an acireductone dioxygenase reaction producing 2-keto-4-methylthiobutyrate, while nickel-binding promotes an acireductone dioxygenase reaction producing 3-(methylsulfanyl)propanoate.</text>
</comment>
<evidence type="ECO:0000256" key="9">
    <source>
        <dbReference type="ARBA" id="ARBA00023167"/>
    </source>
</evidence>
<dbReference type="Gene3D" id="2.60.120.10">
    <property type="entry name" value="Jelly Rolls"/>
    <property type="match status" value="1"/>
</dbReference>
<dbReference type="EC" id="1.13.11.54" evidence="11"/>
<dbReference type="GO" id="GO:0019509">
    <property type="term" value="P:L-methionine salvage from methylthioadenosine"/>
    <property type="evidence" value="ECO:0007669"/>
    <property type="project" value="UniProtKB-UniRule"/>
</dbReference>
<dbReference type="HAMAP" id="MF_03154">
    <property type="entry name" value="Salvage_MtnD_euk"/>
    <property type="match status" value="1"/>
</dbReference>
<keyword evidence="5 11" id="KW-0479">Metal-binding</keyword>
<dbReference type="SUPFAM" id="SSF51182">
    <property type="entry name" value="RmlC-like cupins"/>
    <property type="match status" value="1"/>
</dbReference>
<comment type="subcellular location">
    <subcellularLocation>
        <location evidence="11">Cytoplasm</location>
    </subcellularLocation>
    <subcellularLocation>
        <location evidence="11">Nucleus</location>
    </subcellularLocation>
</comment>
<feature type="binding site" evidence="11">
    <location>
        <position position="135"/>
    </location>
    <ligand>
        <name>Fe(2+)</name>
        <dbReference type="ChEBI" id="CHEBI:29033"/>
        <note>for iron-dependent acireductone dioxygenase activity</note>
    </ligand>
</feature>
<dbReference type="UniPathway" id="UPA00904">
    <property type="reaction ID" value="UER00878"/>
</dbReference>
<dbReference type="FunFam" id="2.60.120.10:FF:000099">
    <property type="entry name" value="1,2-dihydroxy-3-keto-5-methylthiopentene dioxygenase"/>
    <property type="match status" value="1"/>
</dbReference>
<dbReference type="Pfam" id="PF03079">
    <property type="entry name" value="ARD"/>
    <property type="match status" value="1"/>
</dbReference>
<evidence type="ECO:0000256" key="6">
    <source>
        <dbReference type="ARBA" id="ARBA00022964"/>
    </source>
</evidence>
<dbReference type="PANTHER" id="PTHR23418">
    <property type="entry name" value="ACIREDUCTONE DIOXYGENASE"/>
    <property type="match status" value="1"/>
</dbReference>
<dbReference type="STRING" id="329046.A0A1Y2CSN5"/>
<evidence type="ECO:0000256" key="1">
    <source>
        <dbReference type="ARBA" id="ARBA00000428"/>
    </source>
</evidence>
<comment type="similarity">
    <text evidence="11">Belongs to the acireductone dioxygenase (ARD) family.</text>
</comment>
<feature type="binding site" evidence="11">
    <location>
        <position position="96"/>
    </location>
    <ligand>
        <name>Ni(2+)</name>
        <dbReference type="ChEBI" id="CHEBI:49786"/>
        <note>for nickel-dependent acireductone dioxygenase activity</note>
    </ligand>
</feature>